<evidence type="ECO:0000259" key="1">
    <source>
        <dbReference type="SMART" id="SM00953"/>
    </source>
</evidence>
<feature type="domain" description="RES" evidence="1">
    <location>
        <begin position="69"/>
        <end position="205"/>
    </location>
</feature>
<dbReference type="Pfam" id="PF08808">
    <property type="entry name" value="RES"/>
    <property type="match status" value="1"/>
</dbReference>
<dbReference type="OrthoDB" id="9799238at2"/>
<proteinExistence type="predicted"/>
<dbReference type="EMBL" id="MWPV01000006">
    <property type="protein sequence ID" value="OUL56442.1"/>
    <property type="molecule type" value="Genomic_DNA"/>
</dbReference>
<evidence type="ECO:0000313" key="3">
    <source>
        <dbReference type="Proteomes" id="UP000194841"/>
    </source>
</evidence>
<comment type="caution">
    <text evidence="2">The sequence shown here is derived from an EMBL/GenBank/DDBJ whole genome shotgun (WGS) entry which is preliminary data.</text>
</comment>
<sequence length="246" mass="28283">MLDKFLAHCPPSTFYQGRLYRIVETQQYAATTGLVDNLEEQALLEQLLDNAKPPYKEGTEQRHYLISTPFRYPPLKYGSRFGNRHMPSYFYGSEHLDTVLAECAFYRLKFMHDMSIPYSDAVNSEHMTFSVNIATQNMADLCQIKDANIQQQLRHPTDYQFSQAVGRYLTEQTKTHGLRYFSARCEAGINLAIAEPDVIKSTEPETCCNWMCQTTMQSVSFNFHKNQPVTFSIETFLVDGKLPNLA</sequence>
<name>A0A244CLG9_PSEDV</name>
<dbReference type="AlphaFoldDB" id="A0A244CLG9"/>
<dbReference type="RefSeq" id="WP_086745413.1">
    <property type="nucleotide sequence ID" value="NZ_MWPV01000006.1"/>
</dbReference>
<organism evidence="2 3">
    <name type="scientific">Pseudoalteromonas ulvae</name>
    <dbReference type="NCBI Taxonomy" id="107327"/>
    <lineage>
        <taxon>Bacteria</taxon>
        <taxon>Pseudomonadati</taxon>
        <taxon>Pseudomonadota</taxon>
        <taxon>Gammaproteobacteria</taxon>
        <taxon>Alteromonadales</taxon>
        <taxon>Pseudoalteromonadaceae</taxon>
        <taxon>Pseudoalteromonas</taxon>
    </lineage>
</organism>
<protein>
    <recommendedName>
        <fullName evidence="1">RES domain-containing protein</fullName>
    </recommendedName>
</protein>
<dbReference type="SMART" id="SM00953">
    <property type="entry name" value="RES"/>
    <property type="match status" value="1"/>
</dbReference>
<accession>A0A244CLG9</accession>
<keyword evidence="3" id="KW-1185">Reference proteome</keyword>
<gene>
    <name evidence="2" type="ORF">B1199_17400</name>
</gene>
<dbReference type="InterPro" id="IPR014914">
    <property type="entry name" value="RES_dom"/>
</dbReference>
<evidence type="ECO:0000313" key="2">
    <source>
        <dbReference type="EMBL" id="OUL56442.1"/>
    </source>
</evidence>
<reference evidence="2 3" key="1">
    <citation type="submission" date="2017-02" db="EMBL/GenBank/DDBJ databases">
        <title>Pseudoalteromonas ulvae TC14 Genome.</title>
        <authorList>
            <person name="Molmeret M."/>
        </authorList>
    </citation>
    <scope>NUCLEOTIDE SEQUENCE [LARGE SCALE GENOMIC DNA]</scope>
    <source>
        <strain evidence="2">TC14</strain>
    </source>
</reference>
<dbReference type="Proteomes" id="UP000194841">
    <property type="component" value="Unassembled WGS sequence"/>
</dbReference>